<protein>
    <submittedName>
        <fullName evidence="1">Uncharacterized protein</fullName>
    </submittedName>
</protein>
<accession>A0A314V1I1</accession>
<sequence length="252" mass="27954">MARSAFGARVGWARVAKVERWALDGLRQGLWSQVSKLGFGEAFRASPRVPKLELWRIGRELGVGCSSARRRCRSARDIRTWPLPSATELGSGGAAWRWVWEPDFLKFANVVSARVTWHCGSREPSARVELGFGKSRSWVSRVETFGVKDRSWATGFVRFGGFDLGPVKLGPCEKIVEYFVKVLWQVFCEALPHGLVRQSPWSWVKRVGAGCIRTGLLRGWAPSLCFGAGPSSVVEVSAIVSRDLSTLSWQGS</sequence>
<evidence type="ECO:0000313" key="2">
    <source>
        <dbReference type="Proteomes" id="UP000250321"/>
    </source>
</evidence>
<organism evidence="1 2">
    <name type="scientific">Prunus yedoensis var. nudiflora</name>
    <dbReference type="NCBI Taxonomy" id="2094558"/>
    <lineage>
        <taxon>Eukaryota</taxon>
        <taxon>Viridiplantae</taxon>
        <taxon>Streptophyta</taxon>
        <taxon>Embryophyta</taxon>
        <taxon>Tracheophyta</taxon>
        <taxon>Spermatophyta</taxon>
        <taxon>Magnoliopsida</taxon>
        <taxon>eudicotyledons</taxon>
        <taxon>Gunneridae</taxon>
        <taxon>Pentapetalae</taxon>
        <taxon>rosids</taxon>
        <taxon>fabids</taxon>
        <taxon>Rosales</taxon>
        <taxon>Rosaceae</taxon>
        <taxon>Amygdaloideae</taxon>
        <taxon>Amygdaleae</taxon>
        <taxon>Prunus</taxon>
    </lineage>
</organism>
<proteinExistence type="predicted"/>
<comment type="caution">
    <text evidence="1">The sequence shown here is derived from an EMBL/GenBank/DDBJ whole genome shotgun (WGS) entry which is preliminary data.</text>
</comment>
<name>A0A314V1I1_PRUYE</name>
<reference evidence="1 2" key="1">
    <citation type="submission" date="2018-02" db="EMBL/GenBank/DDBJ databases">
        <title>Draft genome of wild Prunus yedoensis var. nudiflora.</title>
        <authorList>
            <person name="Baek S."/>
            <person name="Kim J.-H."/>
            <person name="Choi K."/>
            <person name="Kim G.-B."/>
            <person name="Cho A."/>
            <person name="Jang H."/>
            <person name="Shin C.-H."/>
            <person name="Yu H.-J."/>
            <person name="Mun J.-H."/>
        </authorList>
    </citation>
    <scope>NUCLEOTIDE SEQUENCE [LARGE SCALE GENOMIC DNA]</scope>
    <source>
        <strain evidence="2">cv. Jeju island</strain>
        <tissue evidence="1">Leaf</tissue>
    </source>
</reference>
<gene>
    <name evidence="1" type="ORF">Pyn_37059</name>
</gene>
<evidence type="ECO:0000313" key="1">
    <source>
        <dbReference type="EMBL" id="PQM42634.1"/>
    </source>
</evidence>
<keyword evidence="2" id="KW-1185">Reference proteome</keyword>
<dbReference type="EMBL" id="PJQY01002792">
    <property type="protein sequence ID" value="PQM42634.1"/>
    <property type="molecule type" value="Genomic_DNA"/>
</dbReference>
<dbReference type="Proteomes" id="UP000250321">
    <property type="component" value="Unassembled WGS sequence"/>
</dbReference>
<dbReference type="AlphaFoldDB" id="A0A314V1I1"/>